<dbReference type="PROSITE" id="PS50216">
    <property type="entry name" value="DHHC"/>
    <property type="match status" value="1"/>
</dbReference>
<dbReference type="GO" id="GO:0019706">
    <property type="term" value="F:protein-cysteine S-palmitoyltransferase activity"/>
    <property type="evidence" value="ECO:0007669"/>
    <property type="project" value="UniProtKB-EC"/>
</dbReference>
<organism evidence="10 12">
    <name type="scientific">Plasmodium knowlesi (strain H)</name>
    <dbReference type="NCBI Taxonomy" id="5851"/>
    <lineage>
        <taxon>Eukaryota</taxon>
        <taxon>Sar</taxon>
        <taxon>Alveolata</taxon>
        <taxon>Apicomplexa</taxon>
        <taxon>Aconoidasida</taxon>
        <taxon>Haemosporida</taxon>
        <taxon>Plasmodiidae</taxon>
        <taxon>Plasmodium</taxon>
        <taxon>Plasmodium (Plasmodium)</taxon>
    </lineage>
</organism>
<feature type="transmembrane region" description="Helical" evidence="7">
    <location>
        <begin position="137"/>
        <end position="161"/>
    </location>
</feature>
<dbReference type="EC" id="2.3.1.225" evidence="7"/>
<comment type="similarity">
    <text evidence="7">Belongs to the DHHC palmitoyltransferase family.</text>
</comment>
<comment type="catalytic activity">
    <reaction evidence="7">
        <text>L-cysteinyl-[protein] + hexadecanoyl-CoA = S-hexadecanoyl-L-cysteinyl-[protein] + CoA</text>
        <dbReference type="Rhea" id="RHEA:36683"/>
        <dbReference type="Rhea" id="RHEA-COMP:10131"/>
        <dbReference type="Rhea" id="RHEA-COMP:11032"/>
        <dbReference type="ChEBI" id="CHEBI:29950"/>
        <dbReference type="ChEBI" id="CHEBI:57287"/>
        <dbReference type="ChEBI" id="CHEBI:57379"/>
        <dbReference type="ChEBI" id="CHEBI:74151"/>
        <dbReference type="EC" id="2.3.1.225"/>
    </reaction>
</comment>
<feature type="transmembrane region" description="Helical" evidence="7">
    <location>
        <begin position="46"/>
        <end position="64"/>
    </location>
</feature>
<dbReference type="PANTHER" id="PTHR12246">
    <property type="entry name" value="PALMITOYLTRANSFERASE ZDHHC16"/>
    <property type="match status" value="1"/>
</dbReference>
<keyword evidence="2 7" id="KW-0808">Transferase</keyword>
<evidence type="ECO:0000259" key="8">
    <source>
        <dbReference type="Pfam" id="PF01529"/>
    </source>
</evidence>
<keyword evidence="5 7" id="KW-0472">Membrane</keyword>
<evidence type="ECO:0000256" key="1">
    <source>
        <dbReference type="ARBA" id="ARBA00004141"/>
    </source>
</evidence>
<evidence type="ECO:0000313" key="11">
    <source>
        <dbReference type="Proteomes" id="UP000182128"/>
    </source>
</evidence>
<evidence type="ECO:0000256" key="3">
    <source>
        <dbReference type="ARBA" id="ARBA00022692"/>
    </source>
</evidence>
<name>A0A1A7VT32_PLAKH</name>
<dbReference type="VEuPathDB" id="PlasmoDB:PKNH_0405000"/>
<proteinExistence type="inferred from homology"/>
<reference evidence="10" key="1">
    <citation type="submission" date="2016-05" db="EMBL/GenBank/DDBJ databases">
        <authorList>
            <person name="Lavstsen T."/>
            <person name="Jespersen J.S."/>
        </authorList>
    </citation>
    <scope>NUCLEOTIDE SEQUENCE [LARGE SCALE GENOMIC DNA]</scope>
</reference>
<dbReference type="EMBL" id="CWHQ02000008">
    <property type="protein sequence ID" value="SBO23502.1"/>
    <property type="molecule type" value="Genomic_DNA"/>
</dbReference>
<gene>
    <name evidence="9" type="ORF">PKNA1_C2_0405000</name>
    <name evidence="10" type="ORF">PKNA1_H1_0405000</name>
</gene>
<keyword evidence="4 7" id="KW-1133">Transmembrane helix</keyword>
<feature type="transmembrane region" description="Helical" evidence="7">
    <location>
        <begin position="182"/>
        <end position="205"/>
    </location>
</feature>
<dbReference type="OrthoDB" id="331948at2759"/>
<evidence type="ECO:0000256" key="4">
    <source>
        <dbReference type="ARBA" id="ARBA00022989"/>
    </source>
</evidence>
<protein>
    <recommendedName>
        <fullName evidence="7">Palmitoyltransferase</fullName>
        <ecNumber evidence="7">2.3.1.225</ecNumber>
    </recommendedName>
</protein>
<dbReference type="Proteomes" id="UP000182142">
    <property type="component" value="Unassembled WGS sequence"/>
</dbReference>
<evidence type="ECO:0000256" key="5">
    <source>
        <dbReference type="ARBA" id="ARBA00023136"/>
    </source>
</evidence>
<evidence type="ECO:0000256" key="7">
    <source>
        <dbReference type="RuleBase" id="RU079119"/>
    </source>
</evidence>
<comment type="subcellular location">
    <subcellularLocation>
        <location evidence="1">Membrane</location>
        <topology evidence="1">Multi-pass membrane protein</topology>
    </subcellularLocation>
</comment>
<dbReference type="Pfam" id="PF01529">
    <property type="entry name" value="DHHC"/>
    <property type="match status" value="1"/>
</dbReference>
<dbReference type="InterPro" id="IPR001594">
    <property type="entry name" value="Palmitoyltrfase_DHHC"/>
</dbReference>
<dbReference type="GO" id="GO:0016020">
    <property type="term" value="C:membrane"/>
    <property type="evidence" value="ECO:0007669"/>
    <property type="project" value="UniProtKB-SubCell"/>
</dbReference>
<feature type="transmembrane region" description="Helical" evidence="7">
    <location>
        <begin position="12"/>
        <end position="34"/>
    </location>
</feature>
<dbReference type="InterPro" id="IPR039859">
    <property type="entry name" value="PFA4/ZDH16/20/ERF2-like"/>
</dbReference>
<keyword evidence="6 7" id="KW-0012">Acyltransferase</keyword>
<evidence type="ECO:0000256" key="2">
    <source>
        <dbReference type="ARBA" id="ARBA00022679"/>
    </source>
</evidence>
<evidence type="ECO:0000313" key="10">
    <source>
        <dbReference type="EMBL" id="SBO24986.1"/>
    </source>
</evidence>
<evidence type="ECO:0000313" key="12">
    <source>
        <dbReference type="Proteomes" id="UP000182142"/>
    </source>
</evidence>
<evidence type="ECO:0000313" key="9">
    <source>
        <dbReference type="EMBL" id="SBO23502.1"/>
    </source>
</evidence>
<dbReference type="Proteomes" id="UP000182128">
    <property type="component" value="Unassembled WGS sequence"/>
</dbReference>
<keyword evidence="3 7" id="KW-0812">Transmembrane</keyword>
<accession>A0A1A7VT32</accession>
<sequence>MKTLNMGEILLAFYRSFFVFLTCALILQSMYLFPKFISTFATKVRVLSFFSFWFCALMTLWCYVKCLIKNPGVLTRDPRKTGEGTNEQERRDDVCVKCNLLKEKRSHHCSVCNRCIIKMDHHCIWINGCVGQYNQKFFILLNFYTLLMCTNCAFILMYKMISCVQRNPRLNTDRKCIFSRTDLFLIVLNTFSSLLFGVFSLVMLIDQYVAIRTNTTGIEYLKNQQKEMRPFRESLVDVFGQPFCCLWFLPIDGTVRSDFSSRENYLEEEKKN</sequence>
<reference evidence="11 12" key="2">
    <citation type="submission" date="2016-05" db="EMBL/GenBank/DDBJ databases">
        <authorList>
            <person name="Sharaf H."/>
        </authorList>
    </citation>
    <scope>NUCLEOTIDE SEQUENCE [LARGE SCALE GENOMIC DNA]</scope>
    <source>
        <strain evidence="11 12">H</strain>
    </source>
</reference>
<dbReference type="EMBL" id="CWHR02000007">
    <property type="protein sequence ID" value="SBO24986.1"/>
    <property type="molecule type" value="Genomic_DNA"/>
</dbReference>
<comment type="domain">
    <text evidence="7">The DHHC domain is required for palmitoyltransferase activity.</text>
</comment>
<dbReference type="AlphaFoldDB" id="A0A1A7VT32"/>
<feature type="domain" description="Palmitoyltransferase DHHC" evidence="8">
    <location>
        <begin position="90"/>
        <end position="224"/>
    </location>
</feature>
<evidence type="ECO:0000256" key="6">
    <source>
        <dbReference type="ARBA" id="ARBA00023315"/>
    </source>
</evidence>